<sequence length="94" mass="10420">MNKDNRYYYLVAQTALGGIVVNITTYLLIICTMGLGAWLHSSAMEWTGALMFWIILIARAAANKSKAVKFNNPQSLADHLHDAYGVTAKSQRSE</sequence>
<accession>A0ABT1ETK5</accession>
<protein>
    <submittedName>
        <fullName evidence="2">Uncharacterized protein</fullName>
    </submittedName>
</protein>
<gene>
    <name evidence="2" type="ORF">NKW54_12300</name>
</gene>
<feature type="transmembrane region" description="Helical" evidence="1">
    <location>
        <begin position="7"/>
        <end position="40"/>
    </location>
</feature>
<reference evidence="2 3" key="1">
    <citation type="submission" date="2022-06" db="EMBL/GenBank/DDBJ databases">
        <title>Acetobacer genomes from food samples.</title>
        <authorList>
            <person name="Sombolestani A."/>
        </authorList>
    </citation>
    <scope>NUCLEOTIDE SEQUENCE [LARGE SCALE GENOMIC DNA]</scope>
    <source>
        <strain evidence="2 3">R-83281</strain>
    </source>
</reference>
<name>A0ABT1ETK5_9PROT</name>
<keyword evidence="1" id="KW-0812">Transmembrane</keyword>
<feature type="transmembrane region" description="Helical" evidence="1">
    <location>
        <begin position="46"/>
        <end position="62"/>
    </location>
</feature>
<dbReference type="Proteomes" id="UP001523543">
    <property type="component" value="Unassembled WGS sequence"/>
</dbReference>
<evidence type="ECO:0000313" key="2">
    <source>
        <dbReference type="EMBL" id="MCP1246716.1"/>
    </source>
</evidence>
<comment type="caution">
    <text evidence="2">The sequence shown here is derived from an EMBL/GenBank/DDBJ whole genome shotgun (WGS) entry which is preliminary data.</text>
</comment>
<evidence type="ECO:0000256" key="1">
    <source>
        <dbReference type="SAM" id="Phobius"/>
    </source>
</evidence>
<evidence type="ECO:0000313" key="3">
    <source>
        <dbReference type="Proteomes" id="UP001523543"/>
    </source>
</evidence>
<proteinExistence type="predicted"/>
<organism evidence="2 3">
    <name type="scientific">Acetobacter cerevisiae</name>
    <dbReference type="NCBI Taxonomy" id="178900"/>
    <lineage>
        <taxon>Bacteria</taxon>
        <taxon>Pseudomonadati</taxon>
        <taxon>Pseudomonadota</taxon>
        <taxon>Alphaproteobacteria</taxon>
        <taxon>Acetobacterales</taxon>
        <taxon>Acetobacteraceae</taxon>
        <taxon>Acetobacter</taxon>
    </lineage>
</organism>
<dbReference type="EMBL" id="JAMYZR010000027">
    <property type="protein sequence ID" value="MCP1246716.1"/>
    <property type="molecule type" value="Genomic_DNA"/>
</dbReference>
<keyword evidence="1" id="KW-0472">Membrane</keyword>
<keyword evidence="1" id="KW-1133">Transmembrane helix</keyword>
<keyword evidence="3" id="KW-1185">Reference proteome</keyword>
<dbReference type="RefSeq" id="WP_253551272.1">
    <property type="nucleotide sequence ID" value="NZ_JAMYZR010000027.1"/>
</dbReference>